<dbReference type="GO" id="GO:0020037">
    <property type="term" value="F:heme binding"/>
    <property type="evidence" value="ECO:0007669"/>
    <property type="project" value="InterPro"/>
</dbReference>
<evidence type="ECO:0008006" key="17">
    <source>
        <dbReference type="Google" id="ProtNLM"/>
    </source>
</evidence>
<keyword evidence="7 13" id="KW-0479">Metal-binding</keyword>
<dbReference type="GO" id="GO:0005506">
    <property type="term" value="F:iron ion binding"/>
    <property type="evidence" value="ECO:0007669"/>
    <property type="project" value="InterPro"/>
</dbReference>
<keyword evidence="9 14" id="KW-0560">Oxidoreductase</keyword>
<comment type="subcellular location">
    <subcellularLocation>
        <location evidence="2">Membrane</location>
    </subcellularLocation>
</comment>
<dbReference type="Proteomes" id="UP000559256">
    <property type="component" value="Unassembled WGS sequence"/>
</dbReference>
<dbReference type="PANTHER" id="PTHR24305:SF166">
    <property type="entry name" value="CYTOCHROME P450 12A4, MITOCHONDRIAL-RELATED"/>
    <property type="match status" value="1"/>
</dbReference>
<evidence type="ECO:0000256" key="9">
    <source>
        <dbReference type="ARBA" id="ARBA00023002"/>
    </source>
</evidence>
<name>A0A8H5CB37_9AGAR</name>
<dbReference type="GO" id="GO:0016020">
    <property type="term" value="C:membrane"/>
    <property type="evidence" value="ECO:0007669"/>
    <property type="project" value="UniProtKB-SubCell"/>
</dbReference>
<dbReference type="Gene3D" id="1.10.630.10">
    <property type="entry name" value="Cytochrome P450"/>
    <property type="match status" value="1"/>
</dbReference>
<keyword evidence="11 14" id="KW-0503">Monooxygenase</keyword>
<dbReference type="InterPro" id="IPR036396">
    <property type="entry name" value="Cyt_P450_sf"/>
</dbReference>
<gene>
    <name evidence="15" type="ORF">D9758_012239</name>
</gene>
<evidence type="ECO:0000256" key="6">
    <source>
        <dbReference type="ARBA" id="ARBA00022692"/>
    </source>
</evidence>
<dbReference type="EMBL" id="JAACJM010000196">
    <property type="protein sequence ID" value="KAF5338451.1"/>
    <property type="molecule type" value="Genomic_DNA"/>
</dbReference>
<feature type="binding site" description="axial binding residue" evidence="13">
    <location>
        <position position="482"/>
    </location>
    <ligand>
        <name>heme</name>
        <dbReference type="ChEBI" id="CHEBI:30413"/>
    </ligand>
    <ligandPart>
        <name>Fe</name>
        <dbReference type="ChEBI" id="CHEBI:18248"/>
    </ligandPart>
</feature>
<evidence type="ECO:0000313" key="15">
    <source>
        <dbReference type="EMBL" id="KAF5338451.1"/>
    </source>
</evidence>
<evidence type="ECO:0000256" key="2">
    <source>
        <dbReference type="ARBA" id="ARBA00004370"/>
    </source>
</evidence>
<evidence type="ECO:0000313" key="16">
    <source>
        <dbReference type="Proteomes" id="UP000559256"/>
    </source>
</evidence>
<dbReference type="InterPro" id="IPR017972">
    <property type="entry name" value="Cyt_P450_CS"/>
</dbReference>
<dbReference type="InterPro" id="IPR050121">
    <property type="entry name" value="Cytochrome_P450_monoxygenase"/>
</dbReference>
<comment type="cofactor">
    <cofactor evidence="1 13">
        <name>heme</name>
        <dbReference type="ChEBI" id="CHEBI:30413"/>
    </cofactor>
</comment>
<dbReference type="SUPFAM" id="SSF48264">
    <property type="entry name" value="Cytochrome P450"/>
    <property type="match status" value="1"/>
</dbReference>
<evidence type="ECO:0000256" key="14">
    <source>
        <dbReference type="RuleBase" id="RU000461"/>
    </source>
</evidence>
<keyword evidence="16" id="KW-1185">Reference proteome</keyword>
<evidence type="ECO:0000256" key="10">
    <source>
        <dbReference type="ARBA" id="ARBA00023004"/>
    </source>
</evidence>
<evidence type="ECO:0000256" key="4">
    <source>
        <dbReference type="ARBA" id="ARBA00010617"/>
    </source>
</evidence>
<evidence type="ECO:0000256" key="1">
    <source>
        <dbReference type="ARBA" id="ARBA00001971"/>
    </source>
</evidence>
<evidence type="ECO:0000256" key="13">
    <source>
        <dbReference type="PIRSR" id="PIRSR602403-1"/>
    </source>
</evidence>
<dbReference type="Pfam" id="PF00067">
    <property type="entry name" value="p450"/>
    <property type="match status" value="1"/>
</dbReference>
<keyword evidence="10 13" id="KW-0408">Iron</keyword>
<organism evidence="15 16">
    <name type="scientific">Tetrapyrgos nigripes</name>
    <dbReference type="NCBI Taxonomy" id="182062"/>
    <lineage>
        <taxon>Eukaryota</taxon>
        <taxon>Fungi</taxon>
        <taxon>Dikarya</taxon>
        <taxon>Basidiomycota</taxon>
        <taxon>Agaricomycotina</taxon>
        <taxon>Agaricomycetes</taxon>
        <taxon>Agaricomycetidae</taxon>
        <taxon>Agaricales</taxon>
        <taxon>Marasmiineae</taxon>
        <taxon>Marasmiaceae</taxon>
        <taxon>Tetrapyrgos</taxon>
    </lineage>
</organism>
<evidence type="ECO:0000256" key="5">
    <source>
        <dbReference type="ARBA" id="ARBA00022617"/>
    </source>
</evidence>
<comment type="pathway">
    <text evidence="3">Secondary metabolite biosynthesis; terpenoid biosynthesis.</text>
</comment>
<dbReference type="PRINTS" id="PR00385">
    <property type="entry name" value="P450"/>
</dbReference>
<dbReference type="AlphaFoldDB" id="A0A8H5CB37"/>
<dbReference type="PRINTS" id="PR00465">
    <property type="entry name" value="EP450IV"/>
</dbReference>
<dbReference type="PANTHER" id="PTHR24305">
    <property type="entry name" value="CYTOCHROME P450"/>
    <property type="match status" value="1"/>
</dbReference>
<dbReference type="GO" id="GO:0004497">
    <property type="term" value="F:monooxygenase activity"/>
    <property type="evidence" value="ECO:0007669"/>
    <property type="project" value="UniProtKB-KW"/>
</dbReference>
<keyword evidence="6" id="KW-0812">Transmembrane</keyword>
<dbReference type="OrthoDB" id="1470350at2759"/>
<proteinExistence type="inferred from homology"/>
<keyword evidence="8" id="KW-1133">Transmembrane helix</keyword>
<accession>A0A8H5CB37</accession>
<dbReference type="GO" id="GO:0016705">
    <property type="term" value="F:oxidoreductase activity, acting on paired donors, with incorporation or reduction of molecular oxygen"/>
    <property type="evidence" value="ECO:0007669"/>
    <property type="project" value="InterPro"/>
</dbReference>
<keyword evidence="5 13" id="KW-0349">Heme</keyword>
<evidence type="ECO:0000256" key="8">
    <source>
        <dbReference type="ARBA" id="ARBA00022989"/>
    </source>
</evidence>
<dbReference type="PROSITE" id="PS00086">
    <property type="entry name" value="CYTOCHROME_P450"/>
    <property type="match status" value="1"/>
</dbReference>
<protein>
    <recommendedName>
        <fullName evidence="17">Cytochrome P450</fullName>
    </recommendedName>
</protein>
<comment type="similarity">
    <text evidence="4 14">Belongs to the cytochrome P450 family.</text>
</comment>
<dbReference type="InterPro" id="IPR002403">
    <property type="entry name" value="Cyt_P450_E_grp-IV"/>
</dbReference>
<evidence type="ECO:0000256" key="7">
    <source>
        <dbReference type="ARBA" id="ARBA00022723"/>
    </source>
</evidence>
<comment type="caution">
    <text evidence="15">The sequence shown here is derived from an EMBL/GenBank/DDBJ whole genome shotgun (WGS) entry which is preliminary data.</text>
</comment>
<keyword evidence="12" id="KW-0472">Membrane</keyword>
<sequence length="542" mass="60636">MLSLFSLFLFALLLVSTRLLFWIVNLLVIAPLRDPLRRVAGPDAPFFHGHLTHIGDPDLSCVAHEEWCKLYGKTFRIQGLGKFDYRLMTFDFRAISHVLNSPIYEKPWQTRSLLSTVMGRGIFAMEGAEHHLQRKIISPAFTSQAVTALTPFFFQKAEELRDKLDVLLNKESGPIDISHWTSRATFDAFGLACLNYNFNALDSETEEVYLAYRRMFHLVDKKTVLRILFPSLDKLWPDAVAREIQESRNVIYRAGQVLIANKKASVCAEKCDLFSVHDKDLLSLLIKSNLSNDPSKRLSDSDLLDQITSFLFAGSDSTAVALGWCLLFLAQHPDIQSQLREELVQSPPSASTIEAFADDIPSYDAFSGSLPLLDAVVKETLRFCPPVHGTIRVATADDVIPTSSPVTLCDGTVAEPGQSIHIRKGSFVNIPIEGLNYSREIWGDDALEFRPQRWFNLPPNARPPAFPGLASVMTFGYGPHSCPGFKFTLTEMKTFIATLLPHFEFSVVEGQKIGKYNGVLTRPFVKGSLSQGLQLPLLVKRV</sequence>
<dbReference type="InterPro" id="IPR001128">
    <property type="entry name" value="Cyt_P450"/>
</dbReference>
<evidence type="ECO:0000256" key="11">
    <source>
        <dbReference type="ARBA" id="ARBA00023033"/>
    </source>
</evidence>
<dbReference type="CDD" id="cd11069">
    <property type="entry name" value="CYP_FUM15-like"/>
    <property type="match status" value="1"/>
</dbReference>
<reference evidence="15 16" key="1">
    <citation type="journal article" date="2020" name="ISME J.">
        <title>Uncovering the hidden diversity of litter-decomposition mechanisms in mushroom-forming fungi.</title>
        <authorList>
            <person name="Floudas D."/>
            <person name="Bentzer J."/>
            <person name="Ahren D."/>
            <person name="Johansson T."/>
            <person name="Persson P."/>
            <person name="Tunlid A."/>
        </authorList>
    </citation>
    <scope>NUCLEOTIDE SEQUENCE [LARGE SCALE GENOMIC DNA]</scope>
    <source>
        <strain evidence="15 16">CBS 291.85</strain>
    </source>
</reference>
<evidence type="ECO:0000256" key="12">
    <source>
        <dbReference type="ARBA" id="ARBA00023136"/>
    </source>
</evidence>
<evidence type="ECO:0000256" key="3">
    <source>
        <dbReference type="ARBA" id="ARBA00004721"/>
    </source>
</evidence>